<proteinExistence type="inferred from homology"/>
<dbReference type="InterPro" id="IPR036852">
    <property type="entry name" value="Peptidase_S8/S53_dom_sf"/>
</dbReference>
<dbReference type="RefSeq" id="WP_123847710.1">
    <property type="nucleotide sequence ID" value="NZ_RPDH01000002.1"/>
</dbReference>
<evidence type="ECO:0000256" key="8">
    <source>
        <dbReference type="ARBA" id="ARBA00023157"/>
    </source>
</evidence>
<dbReference type="InterPro" id="IPR026444">
    <property type="entry name" value="Secre_tail"/>
</dbReference>
<dbReference type="PANTHER" id="PTHR19277:SF125">
    <property type="entry name" value="B6"/>
    <property type="match status" value="1"/>
</dbReference>
<dbReference type="GO" id="GO:0046872">
    <property type="term" value="F:metal ion binding"/>
    <property type="evidence" value="ECO:0007669"/>
    <property type="project" value="UniProtKB-KW"/>
</dbReference>
<evidence type="ECO:0000256" key="3">
    <source>
        <dbReference type="ARBA" id="ARBA00022723"/>
    </source>
</evidence>
<evidence type="ECO:0000256" key="6">
    <source>
        <dbReference type="ARBA" id="ARBA00022825"/>
    </source>
</evidence>
<feature type="domain" description="LamG-like jellyroll fold" evidence="12">
    <location>
        <begin position="935"/>
        <end position="1065"/>
    </location>
</feature>
<feature type="chain" id="PRO_5017922281" evidence="11">
    <location>
        <begin position="19"/>
        <end position="2089"/>
    </location>
</feature>
<keyword evidence="2" id="KW-0645">Protease</keyword>
<evidence type="ECO:0000313" key="14">
    <source>
        <dbReference type="Proteomes" id="UP000278351"/>
    </source>
</evidence>
<evidence type="ECO:0000256" key="7">
    <source>
        <dbReference type="ARBA" id="ARBA00022837"/>
    </source>
</evidence>
<reference evidence="13 14" key="1">
    <citation type="submission" date="2018-11" db="EMBL/GenBank/DDBJ databases">
        <title>Chitinophaga lutea sp.nov., isolate from arsenic contaminated soil.</title>
        <authorList>
            <person name="Zong Y."/>
        </authorList>
    </citation>
    <scope>NUCLEOTIDE SEQUENCE [LARGE SCALE GENOMIC DNA]</scope>
    <source>
        <strain evidence="13 14">ZY74</strain>
    </source>
</reference>
<dbReference type="Gene3D" id="3.40.50.200">
    <property type="entry name" value="Peptidase S8/S53 domain"/>
    <property type="match status" value="1"/>
</dbReference>
<accession>A0A3N4PLN4</accession>
<feature type="signal peptide" evidence="11">
    <location>
        <begin position="1"/>
        <end position="18"/>
    </location>
</feature>
<dbReference type="GO" id="GO:0006508">
    <property type="term" value="P:proteolysis"/>
    <property type="evidence" value="ECO:0007669"/>
    <property type="project" value="UniProtKB-KW"/>
</dbReference>
<dbReference type="InterPro" id="IPR000209">
    <property type="entry name" value="Peptidase_S8/S53_dom"/>
</dbReference>
<keyword evidence="6" id="KW-0720">Serine protease</keyword>
<dbReference type="SMART" id="SM00560">
    <property type="entry name" value="LamGL"/>
    <property type="match status" value="1"/>
</dbReference>
<dbReference type="OrthoDB" id="9792152at2"/>
<name>A0A3N4PLN4_9BACT</name>
<dbReference type="GO" id="GO:0004553">
    <property type="term" value="F:hydrolase activity, hydrolyzing O-glycosyl compounds"/>
    <property type="evidence" value="ECO:0007669"/>
    <property type="project" value="UniProtKB-ARBA"/>
</dbReference>
<evidence type="ECO:0000256" key="1">
    <source>
        <dbReference type="ARBA" id="ARBA00001913"/>
    </source>
</evidence>
<evidence type="ECO:0000256" key="5">
    <source>
        <dbReference type="ARBA" id="ARBA00022801"/>
    </source>
</evidence>
<dbReference type="Gene3D" id="2.60.120.380">
    <property type="match status" value="1"/>
</dbReference>
<keyword evidence="5" id="KW-0378">Hydrolase</keyword>
<evidence type="ECO:0000313" key="13">
    <source>
        <dbReference type="EMBL" id="RPE08715.1"/>
    </source>
</evidence>
<comment type="caution">
    <text evidence="9">Lacks conserved residue(s) required for the propagation of feature annotation.</text>
</comment>
<dbReference type="NCBIfam" id="TIGR04183">
    <property type="entry name" value="Por_Secre_tail"/>
    <property type="match status" value="1"/>
</dbReference>
<comment type="similarity">
    <text evidence="9">Belongs to the peptidase S8 family.</text>
</comment>
<dbReference type="PROSITE" id="PS00138">
    <property type="entry name" value="SUBTILASE_SER"/>
    <property type="match status" value="1"/>
</dbReference>
<dbReference type="InterPro" id="IPR006558">
    <property type="entry name" value="LamG-like"/>
</dbReference>
<dbReference type="InterPro" id="IPR013320">
    <property type="entry name" value="ConA-like_dom_sf"/>
</dbReference>
<keyword evidence="7" id="KW-0106">Calcium</keyword>
<dbReference type="Gene3D" id="2.60.40.740">
    <property type="match status" value="1"/>
</dbReference>
<evidence type="ECO:0000256" key="11">
    <source>
        <dbReference type="SAM" id="SignalP"/>
    </source>
</evidence>
<dbReference type="SUPFAM" id="SSF49785">
    <property type="entry name" value="Galactose-binding domain-like"/>
    <property type="match status" value="1"/>
</dbReference>
<comment type="cofactor">
    <cofactor evidence="1">
        <name>Ca(2+)</name>
        <dbReference type="ChEBI" id="CHEBI:29108"/>
    </cofactor>
</comment>
<evidence type="ECO:0000256" key="9">
    <source>
        <dbReference type="PROSITE-ProRule" id="PRU01240"/>
    </source>
</evidence>
<dbReference type="InterPro" id="IPR051360">
    <property type="entry name" value="Neuronal_Pentraxin_Related"/>
</dbReference>
<keyword evidence="4 11" id="KW-0732">Signal</keyword>
<dbReference type="InterPro" id="IPR008979">
    <property type="entry name" value="Galactose-bd-like_sf"/>
</dbReference>
<dbReference type="SUPFAM" id="SSF49299">
    <property type="entry name" value="PKD domain"/>
    <property type="match status" value="1"/>
</dbReference>
<feature type="region of interest" description="Disordered" evidence="10">
    <location>
        <begin position="205"/>
        <end position="230"/>
    </location>
</feature>
<dbReference type="Proteomes" id="UP000278351">
    <property type="component" value="Unassembled WGS sequence"/>
</dbReference>
<dbReference type="Gene3D" id="2.60.120.200">
    <property type="match status" value="2"/>
</dbReference>
<dbReference type="PROSITE" id="PS51892">
    <property type="entry name" value="SUBTILASE"/>
    <property type="match status" value="1"/>
</dbReference>
<evidence type="ECO:0000259" key="12">
    <source>
        <dbReference type="SMART" id="SM00560"/>
    </source>
</evidence>
<dbReference type="CDD" id="cd00146">
    <property type="entry name" value="PKD"/>
    <property type="match status" value="1"/>
</dbReference>
<dbReference type="Pfam" id="PF13385">
    <property type="entry name" value="Laminin_G_3"/>
    <property type="match status" value="2"/>
</dbReference>
<dbReference type="Pfam" id="PF00082">
    <property type="entry name" value="Peptidase_S8"/>
    <property type="match status" value="1"/>
</dbReference>
<evidence type="ECO:0000256" key="2">
    <source>
        <dbReference type="ARBA" id="ARBA00022670"/>
    </source>
</evidence>
<dbReference type="InterPro" id="IPR035986">
    <property type="entry name" value="PKD_dom_sf"/>
</dbReference>
<sequence length="2089" mass="224949">MQKIVLLFLGCCMCLSVAAQQSPHKDYRILHLNKKFTPEKGFRADNRFSRTAPGAKVRYNQDQYFLVQFEAIPDEPRKGRLRSAGITLLDYFPNYAYFAHFARELNSDELAVLGIRTVLPLDESLKLSPELYHDQIPPHALKGTTAELTLHLFAGADTTAVAKELSRLGVTLLEKTAAAEWRIAVPAAKFRQLANIKQVKYLEPVSSDPVPEREPEPKPDPEDVFSNEHGRSNYLNSGFNGLLYNGDGINVMVRENGMYKGPELQGRVISGSNEPGDPSSHASGVAGYLGAGGNVNPRDRSNAWGANILGLSGQNTYTLYDDPVKRIRVTNMSYGWPDEVAGYSSLSREHDNFIRTRPEAMLVYSSGNDGGTAAFGGKYNGISGWGNITGRAKHAKNLLVVSGTDYEDNFLDWTCKGPAYDGRVKPELTIEGQGGTSFAAPKVSGIFTILHQAYKTEKNAALVPSALIKAVLMNTADDVYNPGIDFKTGYGRPNVRRAYQVIHNGQYQSGSIANGTQQSFPIAVPAGTSQLRVMLYWADYEAASGAAQALVNDVDLRVADPGGAFTLPWVLDTTANAVNLNLPATRGADHINNAEQVTIDNPAAGTYTLHLDGFNIPQGPQEFFLVYEFVQEGVTISYPAGGEAFGTGQQQYIRWDAYGAPGTFDLSYSTDNGATWNTIATGIAADKRQYKWTVPELNAKALIRVTRGGQTSTSGDVHVLNIPSGLKLDWVCGSNLQLVWRKMPQAAQYEVFRLGAKYMEPIGTTSDTLFIFAAADSTLPEWYAVRAITAGGVTGLRCNALKKEPGSFDCQNLLTGPAFFIQRDKATLTGRVNPLGQSLTDVTFEYGPTSAFGSSFVLPQSFSGTVFQQVSQEVPIAMQSNQTWYYRLKATLNGTIIYSDAQTFQPAPGNSMKFNGDGTMTLGPNDAVNGNKPRTIELWVKTSVYNADGGAISLPGGSGTTRGDFTLGTNGADNQWKLSLWNVTRTYTLPGNKGEWHHLALTYNPANTTAELYYDGTLFDTWNTGGALTTLPGNIRLGVRANGGNFYYNGEMDEVRIWSTVRTAAQIRENMHHPLKGTETGLVYYVDFDNMVPETYELITKKVLGYTGNLQKIKAHYPFGQGATVNGTEAAGTVTFGNNANVTANYAAQAARAVSFSRIDLTSAVFTGTSTSAVKLADEFWVGHRYTTAGGALNMQLAFKSAADLTATDAANPGKIYLFTRQPYTDGAWQYSGTASSVDDAGDSIRVNGLTAYQQYMFMKDENAFVFAAADSLLLSDARPGAVTPSASFSVSGYNLPDSLVVTAPAGYEVSADNLAFTAAPLSVPVTNGAVKDLKVYVRFAPTAAQAYNGIVRLVSGGVLLDSVRVSQQGIAVDTTAGKAMSFDGTGDYLEIQNLNWKPTEFTLEWWLKAKSTKDYNQQIGNGWGSFLSHAGNDKGASFGVANNANSRIAIPGAYNDLDTWHHYAFTFRNGEAKVYRDGKLIDSRTASSLPAQWNTFRLGTADGNTLHGELEEFRMWSVARTQQEIRENMHLTARGDEPGLKVYLQFQDAARDVTDLSANAYPVRLFGNTVRVTSNAPVAAGISETRAVNAAGTLTFEQTGLALTYANTGVYPKGEVVISRLQSPATGVNGARQYWVVRNYGDSTANAISTLQLLQNADSLSNVRLQKRAFNATGTWSAGLAGNSLTFNIAATDIRNSQVAFAVTANNAPVFTAPAHLTVYRNDTCGYNADTSVTGVPKAVSDDSGLPPQISFADMVIDTAVIRTWTATDNMGHRSSQQQTIFIKDSTAPAVQYADSLFRCYDASGSYSLPALQASDNCGVDSIRYTISGATARAGSGANAGGVFNAGTSLIDWVVTDKSGNATLRRTVITVNNPLQLSIPHAFAVSPGGAPNTIYLGYGPASITLAGQVSGGTAPYTYAWSSGSTQATATVQPATAGQHSYTLTVTDAKGCTISATHVVTVSDIRCGNGWVTICHKGSKTQCIPSAEVANHLEHGCQLGACEGGASTKEEISAEVQPNPTATEFVLKVKTHSTASLLIRVYNLQGQLVDEITAPAGQQIRFGQSYKPGLYITEIRQGNLRKTMKLIKL</sequence>
<dbReference type="SUPFAM" id="SSF52743">
    <property type="entry name" value="Subtilisin-like"/>
    <property type="match status" value="1"/>
</dbReference>
<feature type="compositionally biased region" description="Basic and acidic residues" evidence="10">
    <location>
        <begin position="210"/>
        <end position="230"/>
    </location>
</feature>
<organism evidence="13 14">
    <name type="scientific">Chitinophaga lutea</name>
    <dbReference type="NCBI Taxonomy" id="2488634"/>
    <lineage>
        <taxon>Bacteria</taxon>
        <taxon>Pseudomonadati</taxon>
        <taxon>Bacteroidota</taxon>
        <taxon>Chitinophagia</taxon>
        <taxon>Chitinophagales</taxon>
        <taxon>Chitinophagaceae</taxon>
        <taxon>Chitinophaga</taxon>
    </lineage>
</organism>
<gene>
    <name evidence="13" type="ORF">EGT74_16905</name>
</gene>
<dbReference type="InterPro" id="IPR023828">
    <property type="entry name" value="Peptidase_S8_Ser-AS"/>
</dbReference>
<comment type="caution">
    <text evidence="13">The sequence shown here is derived from an EMBL/GenBank/DDBJ whole genome shotgun (WGS) entry which is preliminary data.</text>
</comment>
<evidence type="ECO:0000256" key="4">
    <source>
        <dbReference type="ARBA" id="ARBA00022729"/>
    </source>
</evidence>
<dbReference type="GO" id="GO:0004252">
    <property type="term" value="F:serine-type endopeptidase activity"/>
    <property type="evidence" value="ECO:0007669"/>
    <property type="project" value="InterPro"/>
</dbReference>
<keyword evidence="14" id="KW-1185">Reference proteome</keyword>
<dbReference type="PANTHER" id="PTHR19277">
    <property type="entry name" value="PENTRAXIN"/>
    <property type="match status" value="1"/>
</dbReference>
<keyword evidence="8" id="KW-1015">Disulfide bond</keyword>
<evidence type="ECO:0000256" key="10">
    <source>
        <dbReference type="SAM" id="MobiDB-lite"/>
    </source>
</evidence>
<dbReference type="SUPFAM" id="SSF49899">
    <property type="entry name" value="Concanavalin A-like lectins/glucanases"/>
    <property type="match status" value="2"/>
</dbReference>
<keyword evidence="3" id="KW-0479">Metal-binding</keyword>
<protein>
    <submittedName>
        <fullName evidence="13">T9SS C-terminal target domain-containing protein</fullName>
    </submittedName>
</protein>
<dbReference type="GO" id="GO:0005975">
    <property type="term" value="P:carbohydrate metabolic process"/>
    <property type="evidence" value="ECO:0007669"/>
    <property type="project" value="UniProtKB-ARBA"/>
</dbReference>
<dbReference type="EMBL" id="RPDH01000002">
    <property type="protein sequence ID" value="RPE08715.1"/>
    <property type="molecule type" value="Genomic_DNA"/>
</dbReference>